<evidence type="ECO:0000313" key="2">
    <source>
        <dbReference type="EMBL" id="MEI5994849.1"/>
    </source>
</evidence>
<sequence length="244" mass="27704">MKRIKRFCQLSSWIIVGLAFIGTSSCFVYGAEGEPLPPGIVIGDDKGIQVQSDGNYLVEINNVLPGKKWTIDVNLMSVDKGTPYDLSIRLLKPTVEGPIDFSKAIRMTMDYNGKKIYDGPASGISKELNLQESTYSLGTFRSGDSRRLHVTFEMDSTYTKDDFQVKSVMENIWAFRAVKNHEPESIKTSETKKQVEWKKPTTLFPRTGEEWRNVLIYTCLGLFVMLMALLIAKKKYEEQKNAHK</sequence>
<keyword evidence="1" id="KW-1133">Transmembrane helix</keyword>
<name>A0A242CHQ4_9ENTE</name>
<dbReference type="EMBL" id="NGLE01000001">
    <property type="protein sequence ID" value="OTO09658.1"/>
    <property type="molecule type" value="Genomic_DNA"/>
</dbReference>
<feature type="transmembrane region" description="Helical" evidence="1">
    <location>
        <begin position="214"/>
        <end position="232"/>
    </location>
</feature>
<evidence type="ECO:0000313" key="4">
    <source>
        <dbReference type="Proteomes" id="UP000195139"/>
    </source>
</evidence>
<reference evidence="2 4" key="2">
    <citation type="submission" date="2018-07" db="EMBL/GenBank/DDBJ databases">
        <title>The Genome Sequence of Enterococcus sp. DIV0659b.</title>
        <authorList>
            <consortium name="The Broad Institute Genomics Platform"/>
            <consortium name="The Broad Institute Genomic Center for Infectious Diseases"/>
            <person name="Earl A."/>
            <person name="Manson A."/>
            <person name="Schwartman J."/>
            <person name="Gilmore M."/>
            <person name="Abouelleil A."/>
            <person name="Cao P."/>
            <person name="Chapman S."/>
            <person name="Cusick C."/>
            <person name="Shea T."/>
            <person name="Young S."/>
            <person name="Neafsey D."/>
            <person name="Nusbaum C."/>
            <person name="Birren B."/>
        </authorList>
    </citation>
    <scope>NUCLEOTIDE SEQUENCE [LARGE SCALE GENOMIC DNA]</scope>
    <source>
        <strain evidence="2 4">4G2_DIV0659</strain>
    </source>
</reference>
<dbReference type="RefSeq" id="WP_086329292.1">
    <property type="nucleotide sequence ID" value="NZ_NGLE02000001.1"/>
</dbReference>
<evidence type="ECO:0000256" key="1">
    <source>
        <dbReference type="SAM" id="Phobius"/>
    </source>
</evidence>
<dbReference type="AlphaFoldDB" id="A0A242CHQ4"/>
<accession>A0A242CHQ4</accession>
<dbReference type="PROSITE" id="PS51257">
    <property type="entry name" value="PROKAR_LIPOPROTEIN"/>
    <property type="match status" value="1"/>
</dbReference>
<keyword evidence="1" id="KW-0812">Transmembrane</keyword>
<reference evidence="3" key="1">
    <citation type="submission" date="2017-05" db="EMBL/GenBank/DDBJ databases">
        <title>The Genome Sequence of Enterococcus sp. 4G2_DIV0659.</title>
        <authorList>
            <consortium name="The Broad Institute Genomics Platform"/>
            <consortium name="The Broad Institute Genomic Center for Infectious Diseases"/>
            <person name="Earl A."/>
            <person name="Manson A."/>
            <person name="Schwartman J."/>
            <person name="Gilmore M."/>
            <person name="Abouelleil A."/>
            <person name="Cao P."/>
            <person name="Chapman S."/>
            <person name="Cusick C."/>
            <person name="Shea T."/>
            <person name="Young S."/>
            <person name="Neafsey D."/>
            <person name="Nusbaum C."/>
            <person name="Birren B."/>
        </authorList>
    </citation>
    <scope>NUCLEOTIDE SEQUENCE [LARGE SCALE GENOMIC DNA]</scope>
    <source>
        <strain evidence="3">4G2_DIV0659</strain>
    </source>
</reference>
<gene>
    <name evidence="3" type="ORF">A5880_000338</name>
    <name evidence="2" type="ORF">A5880_002436</name>
</gene>
<keyword evidence="1" id="KW-0472">Membrane</keyword>
<keyword evidence="4" id="KW-1185">Reference proteome</keyword>
<evidence type="ECO:0000313" key="3">
    <source>
        <dbReference type="EMBL" id="OTO09658.1"/>
    </source>
</evidence>
<proteinExistence type="predicted"/>
<dbReference type="Proteomes" id="UP000195139">
    <property type="component" value="Unassembled WGS sequence"/>
</dbReference>
<protein>
    <submittedName>
        <fullName evidence="3">Uncharacterized protein</fullName>
    </submittedName>
</protein>
<dbReference type="OrthoDB" id="2194994at2"/>
<dbReference type="STRING" id="1834181.A5880_000338"/>
<organism evidence="3">
    <name type="scientific">Candidatus Enterococcus mansonii</name>
    <dbReference type="NCBI Taxonomy" id="1834181"/>
    <lineage>
        <taxon>Bacteria</taxon>
        <taxon>Bacillati</taxon>
        <taxon>Bacillota</taxon>
        <taxon>Bacilli</taxon>
        <taxon>Lactobacillales</taxon>
        <taxon>Enterococcaceae</taxon>
        <taxon>Enterococcus</taxon>
    </lineage>
</organism>
<comment type="caution">
    <text evidence="3">The sequence shown here is derived from an EMBL/GenBank/DDBJ whole genome shotgun (WGS) entry which is preliminary data.</text>
</comment>
<dbReference type="EMBL" id="NGLE02000001">
    <property type="protein sequence ID" value="MEI5994849.1"/>
    <property type="molecule type" value="Genomic_DNA"/>
</dbReference>